<dbReference type="RefSeq" id="WP_250930108.1">
    <property type="nucleotide sequence ID" value="NZ_JAMQBK010000046.1"/>
</dbReference>
<sequence length="295" mass="32989">MDPAHSDGVGAHRMPVATMAWITDPHFDHAKLETWREWADEVIGHHPTALVLTGDISEGDDVSYQLRCMAETFDRPIYFVLGNHDFYGKSIGGTRRQIIDLARDVPQLHYLTDCGPVMLAKDAALIGDDGWGDATQGDYENTTVRSNDFELIDDFRTSSRDTWREILQREGRQSGERLSSKLASLPKSVRHVLIATHVPPFRESCWYEGKTTDENWAPFFVCGGVAEALRVAAEANPDRIHTVLCGHTHHDGDAEILPNLIVHTGYSRYGTLDIESLIELSGDGFFVPRVVEAME</sequence>
<keyword evidence="2" id="KW-0378">Hydrolase</keyword>
<evidence type="ECO:0000313" key="5">
    <source>
        <dbReference type="Proteomes" id="UP001202961"/>
    </source>
</evidence>
<comment type="caution">
    <text evidence="4">The sequence shown here is derived from an EMBL/GenBank/DDBJ whole genome shotgun (WGS) entry which is preliminary data.</text>
</comment>
<reference evidence="4 5" key="1">
    <citation type="journal article" date="2022" name="Syst. Appl. Microbiol.">
        <title>Rhodopirellula aestuarii sp. nov., a novel member of the genus Rhodopirellula isolated from brackish sediments collected in the Tagus River estuary, Portugal.</title>
        <authorList>
            <person name="Vitorino I.R."/>
            <person name="Klimek D."/>
            <person name="Calusinska M."/>
            <person name="Lobo-da-Cunha A."/>
            <person name="Vasconcelos V."/>
            <person name="Lage O.M."/>
        </authorList>
    </citation>
    <scope>NUCLEOTIDE SEQUENCE [LARGE SCALE GENOMIC DNA]</scope>
    <source>
        <strain evidence="4 5">ICT_H3.1</strain>
    </source>
</reference>
<keyword evidence="1" id="KW-0479">Metal-binding</keyword>
<evidence type="ECO:0000313" key="4">
    <source>
        <dbReference type="EMBL" id="MCM2372479.1"/>
    </source>
</evidence>
<dbReference type="EMBL" id="JAMQBK010000046">
    <property type="protein sequence ID" value="MCM2372479.1"/>
    <property type="molecule type" value="Genomic_DNA"/>
</dbReference>
<dbReference type="InterPro" id="IPR051158">
    <property type="entry name" value="Metallophosphoesterase_sf"/>
</dbReference>
<evidence type="ECO:0000256" key="1">
    <source>
        <dbReference type="ARBA" id="ARBA00022723"/>
    </source>
</evidence>
<dbReference type="InterPro" id="IPR004843">
    <property type="entry name" value="Calcineurin-like_PHP"/>
</dbReference>
<dbReference type="SUPFAM" id="SSF56300">
    <property type="entry name" value="Metallo-dependent phosphatases"/>
    <property type="match status" value="1"/>
</dbReference>
<protein>
    <submittedName>
        <fullName evidence="4">Metallophosphoesterase</fullName>
    </submittedName>
</protein>
<dbReference type="Pfam" id="PF00149">
    <property type="entry name" value="Metallophos"/>
    <property type="match status" value="1"/>
</dbReference>
<proteinExistence type="predicted"/>
<organism evidence="4 5">
    <name type="scientific">Aporhodopirellula aestuarii</name>
    <dbReference type="NCBI Taxonomy" id="2950107"/>
    <lineage>
        <taxon>Bacteria</taxon>
        <taxon>Pseudomonadati</taxon>
        <taxon>Planctomycetota</taxon>
        <taxon>Planctomycetia</taxon>
        <taxon>Pirellulales</taxon>
        <taxon>Pirellulaceae</taxon>
        <taxon>Aporhodopirellula</taxon>
    </lineage>
</organism>
<dbReference type="PANTHER" id="PTHR31302">
    <property type="entry name" value="TRANSMEMBRANE PROTEIN WITH METALLOPHOSPHOESTERASE DOMAIN-RELATED"/>
    <property type="match status" value="1"/>
</dbReference>
<evidence type="ECO:0000259" key="3">
    <source>
        <dbReference type="Pfam" id="PF00149"/>
    </source>
</evidence>
<dbReference type="InterPro" id="IPR029052">
    <property type="entry name" value="Metallo-depent_PP-like"/>
</dbReference>
<accession>A0ABT0U6D1</accession>
<name>A0ABT0U6D1_9BACT</name>
<evidence type="ECO:0000256" key="2">
    <source>
        <dbReference type="ARBA" id="ARBA00022801"/>
    </source>
</evidence>
<dbReference type="Proteomes" id="UP001202961">
    <property type="component" value="Unassembled WGS sequence"/>
</dbReference>
<dbReference type="Gene3D" id="3.60.21.10">
    <property type="match status" value="1"/>
</dbReference>
<keyword evidence="5" id="KW-1185">Reference proteome</keyword>
<gene>
    <name evidence="4" type="ORF">NB063_17860</name>
</gene>
<dbReference type="PANTHER" id="PTHR31302:SF31">
    <property type="entry name" value="PHOSPHODIESTERASE YAEI"/>
    <property type="match status" value="1"/>
</dbReference>
<feature type="domain" description="Calcineurin-like phosphoesterase" evidence="3">
    <location>
        <begin position="20"/>
        <end position="250"/>
    </location>
</feature>